<dbReference type="RefSeq" id="WP_173103014.1">
    <property type="nucleotide sequence ID" value="NZ_AP022822.1"/>
</dbReference>
<dbReference type="Proteomes" id="UP000502998">
    <property type="component" value="Chromosome"/>
</dbReference>
<dbReference type="EMBL" id="AP022822">
    <property type="protein sequence ID" value="BCA85778.1"/>
    <property type="molecule type" value="Genomic_DNA"/>
</dbReference>
<dbReference type="Gene3D" id="1.10.10.10">
    <property type="entry name" value="Winged helix-like DNA-binding domain superfamily/Winged helix DNA-binding domain"/>
    <property type="match status" value="1"/>
</dbReference>
<dbReference type="PANTHER" id="PTHR37293">
    <property type="entry name" value="PHAGE REPLICATION PROTEIN-RELATED"/>
    <property type="match status" value="1"/>
</dbReference>
<evidence type="ECO:0000313" key="5">
    <source>
        <dbReference type="EMBL" id="BCA85778.1"/>
    </source>
</evidence>
<comment type="similarity">
    <text evidence="1">Belongs to the DnaB/DnaD family.</text>
</comment>
<dbReference type="InterPro" id="IPR053162">
    <property type="entry name" value="DnaD"/>
</dbReference>
<dbReference type="SUPFAM" id="SSF158499">
    <property type="entry name" value="DnaD domain-like"/>
    <property type="match status" value="1"/>
</dbReference>
<dbReference type="InterPro" id="IPR034829">
    <property type="entry name" value="DnaD-like_sf"/>
</dbReference>
<dbReference type="Gene3D" id="1.10.10.630">
    <property type="entry name" value="DnaD domain-like"/>
    <property type="match status" value="1"/>
</dbReference>
<dbReference type="KEGG" id="esg:EsVE80_13010"/>
<keyword evidence="6" id="KW-1185">Reference proteome</keyword>
<feature type="domain" description="DnaB/C C-terminal" evidence="3">
    <location>
        <begin position="130"/>
        <end position="197"/>
    </location>
</feature>
<organism evidence="5 6">
    <name type="scientific">Enterococcus saigonensis</name>
    <dbReference type="NCBI Taxonomy" id="1805431"/>
    <lineage>
        <taxon>Bacteria</taxon>
        <taxon>Bacillati</taxon>
        <taxon>Bacillota</taxon>
        <taxon>Bacilli</taxon>
        <taxon>Lactobacillales</taxon>
        <taxon>Enterococcaceae</taxon>
        <taxon>Enterococcus</taxon>
    </lineage>
</organism>
<protein>
    <submittedName>
        <fullName evidence="5">DNA replication protein DnaD</fullName>
    </submittedName>
</protein>
<dbReference type="Pfam" id="PF07261">
    <property type="entry name" value="DnaB_2"/>
    <property type="match status" value="1"/>
</dbReference>
<accession>A0A679I870</accession>
<proteinExistence type="inferred from homology"/>
<dbReference type="InterPro" id="IPR006343">
    <property type="entry name" value="DnaB/C_C"/>
</dbReference>
<evidence type="ECO:0000313" key="6">
    <source>
        <dbReference type="Proteomes" id="UP000502998"/>
    </source>
</evidence>
<dbReference type="InterPro" id="IPR036388">
    <property type="entry name" value="WH-like_DNA-bd_sf"/>
</dbReference>
<dbReference type="InterPro" id="IPR053843">
    <property type="entry name" value="DnaD_N"/>
</dbReference>
<evidence type="ECO:0000259" key="4">
    <source>
        <dbReference type="Pfam" id="PF21984"/>
    </source>
</evidence>
<feature type="region of interest" description="Disordered" evidence="2">
    <location>
        <begin position="196"/>
        <end position="228"/>
    </location>
</feature>
<evidence type="ECO:0000256" key="2">
    <source>
        <dbReference type="SAM" id="MobiDB-lite"/>
    </source>
</evidence>
<feature type="compositionally biased region" description="Polar residues" evidence="2">
    <location>
        <begin position="209"/>
        <end position="228"/>
    </location>
</feature>
<evidence type="ECO:0000259" key="3">
    <source>
        <dbReference type="Pfam" id="PF07261"/>
    </source>
</evidence>
<dbReference type="AlphaFoldDB" id="A0A679I870"/>
<dbReference type="Pfam" id="PF21984">
    <property type="entry name" value="DnaD_N"/>
    <property type="match status" value="1"/>
</dbReference>
<dbReference type="PANTHER" id="PTHR37293:SF6">
    <property type="entry name" value="DNA REPLICATION PROTEIN DNAD"/>
    <property type="match status" value="1"/>
</dbReference>
<gene>
    <name evidence="5" type="primary">dnaD</name>
    <name evidence="5" type="ORF">EsVE80_13010</name>
</gene>
<reference evidence="5 6" key="1">
    <citation type="submission" date="2020-02" db="EMBL/GenBank/DDBJ databases">
        <title>Characterization of vanA genotype vancomycin-resistant Enterococcus saigonensis VE80.</title>
        <authorList>
            <person name="Harada T."/>
            <person name="Motooka D."/>
            <person name="Nakamura S."/>
            <person name="Yamamoto Y."/>
            <person name="Kawahara R."/>
            <person name="Kawatsu K."/>
        </authorList>
    </citation>
    <scope>NUCLEOTIDE SEQUENCE [LARGE SCALE GENOMIC DNA]</scope>
    <source>
        <strain evidence="5 6">VE80</strain>
    </source>
</reference>
<name>A0A679I870_9ENTE</name>
<sequence length="228" mass="26653">MLALDDYFAAGQTVISNLILDYYHELGLSSEELVFWLQLYRHHEQGDHFPDLSQIATEMGVAQQQIFELLNQLVLKQVIKIETVVVDNKQQDHYLFTPIFEKIAQLLAQKKKDNKQQGQQQEISQMFLHFQQEFGRPLSSFEYERIAQWLEEDNYSPEIIILALKEAVLNNARSLQYIESILSSWRSKNIQSAQDVASDKTRYQKQKAKPNSNKELSPYSLQNWLKGE</sequence>
<evidence type="ECO:0000256" key="1">
    <source>
        <dbReference type="ARBA" id="ARBA00093462"/>
    </source>
</evidence>
<dbReference type="NCBIfam" id="TIGR01446">
    <property type="entry name" value="DnaD_dom"/>
    <property type="match status" value="1"/>
</dbReference>
<feature type="domain" description="DnaD N-terminal" evidence="4">
    <location>
        <begin position="15"/>
        <end position="112"/>
    </location>
</feature>